<organism evidence="3 4">
    <name type="scientific">Melanomma pulvis-pyrius CBS 109.77</name>
    <dbReference type="NCBI Taxonomy" id="1314802"/>
    <lineage>
        <taxon>Eukaryota</taxon>
        <taxon>Fungi</taxon>
        <taxon>Dikarya</taxon>
        <taxon>Ascomycota</taxon>
        <taxon>Pezizomycotina</taxon>
        <taxon>Dothideomycetes</taxon>
        <taxon>Pleosporomycetidae</taxon>
        <taxon>Pleosporales</taxon>
        <taxon>Melanommataceae</taxon>
        <taxon>Melanomma</taxon>
    </lineage>
</organism>
<keyword evidence="4" id="KW-1185">Reference proteome</keyword>
<evidence type="ECO:0000256" key="2">
    <source>
        <dbReference type="SAM" id="Phobius"/>
    </source>
</evidence>
<evidence type="ECO:0008006" key="5">
    <source>
        <dbReference type="Google" id="ProtNLM"/>
    </source>
</evidence>
<proteinExistence type="predicted"/>
<dbReference type="Proteomes" id="UP000799757">
    <property type="component" value="Unassembled WGS sequence"/>
</dbReference>
<feature type="transmembrane region" description="Helical" evidence="2">
    <location>
        <begin position="113"/>
        <end position="138"/>
    </location>
</feature>
<feature type="compositionally biased region" description="Basic and acidic residues" evidence="1">
    <location>
        <begin position="86"/>
        <end position="95"/>
    </location>
</feature>
<reference evidence="3" key="1">
    <citation type="journal article" date="2020" name="Stud. Mycol.">
        <title>101 Dothideomycetes genomes: a test case for predicting lifestyles and emergence of pathogens.</title>
        <authorList>
            <person name="Haridas S."/>
            <person name="Albert R."/>
            <person name="Binder M."/>
            <person name="Bloem J."/>
            <person name="Labutti K."/>
            <person name="Salamov A."/>
            <person name="Andreopoulos B."/>
            <person name="Baker S."/>
            <person name="Barry K."/>
            <person name="Bills G."/>
            <person name="Bluhm B."/>
            <person name="Cannon C."/>
            <person name="Castanera R."/>
            <person name="Culley D."/>
            <person name="Daum C."/>
            <person name="Ezra D."/>
            <person name="Gonzalez J."/>
            <person name="Henrissat B."/>
            <person name="Kuo A."/>
            <person name="Liang C."/>
            <person name="Lipzen A."/>
            <person name="Lutzoni F."/>
            <person name="Magnuson J."/>
            <person name="Mondo S."/>
            <person name="Nolan M."/>
            <person name="Ohm R."/>
            <person name="Pangilinan J."/>
            <person name="Park H.-J."/>
            <person name="Ramirez L."/>
            <person name="Alfaro M."/>
            <person name="Sun H."/>
            <person name="Tritt A."/>
            <person name="Yoshinaga Y."/>
            <person name="Zwiers L.-H."/>
            <person name="Turgeon B."/>
            <person name="Goodwin S."/>
            <person name="Spatafora J."/>
            <person name="Crous P."/>
            <person name="Grigoriev I."/>
        </authorList>
    </citation>
    <scope>NUCLEOTIDE SEQUENCE</scope>
    <source>
        <strain evidence="3">CBS 109.77</strain>
    </source>
</reference>
<evidence type="ECO:0000313" key="3">
    <source>
        <dbReference type="EMBL" id="KAF2797810.1"/>
    </source>
</evidence>
<gene>
    <name evidence="3" type="ORF">K505DRAFT_334009</name>
</gene>
<feature type="compositionally biased region" description="Low complexity" evidence="1">
    <location>
        <begin position="152"/>
        <end position="163"/>
    </location>
</feature>
<feature type="region of interest" description="Disordered" evidence="1">
    <location>
        <begin position="34"/>
        <end position="58"/>
    </location>
</feature>
<dbReference type="SUPFAM" id="SSF89372">
    <property type="entry name" value="Fucose-specific lectin"/>
    <property type="match status" value="1"/>
</dbReference>
<protein>
    <recommendedName>
        <fullName evidence="5">Fucose-specific lectin</fullName>
    </recommendedName>
</protein>
<dbReference type="AlphaFoldDB" id="A0A6A6XMR6"/>
<evidence type="ECO:0000256" key="1">
    <source>
        <dbReference type="SAM" id="MobiDB-lite"/>
    </source>
</evidence>
<keyword evidence="2" id="KW-1133">Transmembrane helix</keyword>
<feature type="compositionally biased region" description="Low complexity" evidence="1">
    <location>
        <begin position="45"/>
        <end position="57"/>
    </location>
</feature>
<dbReference type="EMBL" id="MU001798">
    <property type="protein sequence ID" value="KAF2797810.1"/>
    <property type="molecule type" value="Genomic_DNA"/>
</dbReference>
<accession>A0A6A6XMR6</accession>
<keyword evidence="2" id="KW-0472">Membrane</keyword>
<sequence>MLERTHRRTVSANPLSFFAVSNLYTISESEVRSQTNPSVDEELSSAHSGTRSGTTSGITALPRWESLRNPLRAHVRTNSEAAILEKEVFTKETERSGATTPADNENNGPSRMAVWLVLVVVVIIALAVVLGAVLGTFVSHSATPQPSVTEIPAGSTPTPTTTTTGGGGAPTSTPAAHFASLAVTGYATPGRLGYFIVSLFYQGTNDYLSHATFNSSTGNWTLVSNFVKAKKGSPLTATTLNSKYYTGQPNYSFPNIRYQSQVVYFDDTNYLNEWIFPDTGPNTGQAGPLNQQKYMAHSESNLAFYWPQLVYQGLSGEIRGNHFECYRKNECWHETVLTTSAATNGTPLAIVPLRNNLSSTGLFYREESGRCVNYKEDNGDAWGVWTSQAFERLIPSASSIAAFSTTRSNQGLDADLSTYLLWQDSNGTVQMSWSDNDAGWKGPIAHPAFAGADENTALACLTGLTFPDFPMMAGSELARCYFQAGALLREVSFDGTSWDVVGNVPIEF</sequence>
<feature type="compositionally biased region" description="Polar residues" evidence="1">
    <location>
        <begin position="96"/>
        <end position="106"/>
    </location>
</feature>
<dbReference type="Gene3D" id="2.120.10.70">
    <property type="entry name" value="Fucose-specific lectin"/>
    <property type="match status" value="1"/>
</dbReference>
<feature type="region of interest" description="Disordered" evidence="1">
    <location>
        <begin position="142"/>
        <end position="171"/>
    </location>
</feature>
<evidence type="ECO:0000313" key="4">
    <source>
        <dbReference type="Proteomes" id="UP000799757"/>
    </source>
</evidence>
<name>A0A6A6XMR6_9PLEO</name>
<dbReference type="OrthoDB" id="3800077at2759"/>
<feature type="region of interest" description="Disordered" evidence="1">
    <location>
        <begin position="86"/>
        <end position="106"/>
    </location>
</feature>
<keyword evidence="2" id="KW-0812">Transmembrane</keyword>